<proteinExistence type="predicted"/>
<dbReference type="Pfam" id="PF00930">
    <property type="entry name" value="DPPIV_N"/>
    <property type="match status" value="1"/>
</dbReference>
<dbReference type="PANTHER" id="PTHR42776">
    <property type="entry name" value="SERINE PEPTIDASE S9 FAMILY MEMBER"/>
    <property type="match status" value="1"/>
</dbReference>
<dbReference type="InterPro" id="IPR029058">
    <property type="entry name" value="AB_hydrolase_fold"/>
</dbReference>
<dbReference type="Pfam" id="PF07676">
    <property type="entry name" value="PD40"/>
    <property type="match status" value="2"/>
</dbReference>
<dbReference type="Proteomes" id="UP000320404">
    <property type="component" value="Unassembled WGS sequence"/>
</dbReference>
<dbReference type="InterPro" id="IPR011042">
    <property type="entry name" value="6-blade_b-propeller_TolB-like"/>
</dbReference>
<name>A0A520RYX0_9GAMM</name>
<dbReference type="InterPro" id="IPR001375">
    <property type="entry name" value="Peptidase_S9_cat"/>
</dbReference>
<dbReference type="GO" id="GO:0004252">
    <property type="term" value="F:serine-type endopeptidase activity"/>
    <property type="evidence" value="ECO:0007669"/>
    <property type="project" value="TreeGrafter"/>
</dbReference>
<dbReference type="GO" id="GO:0006508">
    <property type="term" value="P:proteolysis"/>
    <property type="evidence" value="ECO:0007669"/>
    <property type="project" value="InterPro"/>
</dbReference>
<dbReference type="Gene3D" id="3.40.50.1820">
    <property type="entry name" value="alpha/beta hydrolase"/>
    <property type="match status" value="1"/>
</dbReference>
<accession>A0A520RYX0</accession>
<keyword evidence="1" id="KW-0378">Hydrolase</keyword>
<dbReference type="Gene3D" id="2.120.10.30">
    <property type="entry name" value="TolB, C-terminal domain"/>
    <property type="match status" value="2"/>
</dbReference>
<evidence type="ECO:0000259" key="4">
    <source>
        <dbReference type="Pfam" id="PF00930"/>
    </source>
</evidence>
<dbReference type="SUPFAM" id="SSF53474">
    <property type="entry name" value="alpha/beta-Hydrolases"/>
    <property type="match status" value="1"/>
</dbReference>
<dbReference type="PANTHER" id="PTHR42776:SF27">
    <property type="entry name" value="DIPEPTIDYL PEPTIDASE FAMILY MEMBER 6"/>
    <property type="match status" value="1"/>
</dbReference>
<evidence type="ECO:0000256" key="1">
    <source>
        <dbReference type="ARBA" id="ARBA00022801"/>
    </source>
</evidence>
<evidence type="ECO:0000313" key="6">
    <source>
        <dbReference type="Proteomes" id="UP000320404"/>
    </source>
</evidence>
<gene>
    <name evidence="5" type="ORF">EVA69_04355</name>
</gene>
<sequence length="682" mass="75244">MYIKNWSTPKKPASLWSLLPLVLLPFSAIALGQDLFSARDVFELEYATDPQIASDGEHIAYVRRSNDIMTDRTRSNIWLLRADGSDHRPLLSGTANYSSPRWSPDGTRLAYLSNEERGSQLYVRWMDTGQTALLTNIQNSASNISWSPDGQTIAFNMNVESDSKPFSVSMPDKPEGADWSPAFKYVTETRYQADGSGILEPAYSHVFVVPAEGGTPRQLTQGNFNHRSQLSWTPDSEEILFSANRNENWALQSREADLFAVNLAGELRQITSEPGVETAPQVSPDGRLIAYGKTDNAKLAYRNRYLHVIGVDGSGDKNLSADIDNSLSDWRWDGNSALYYQVTNRGIAEVARVSLDGGHQTIASGMGGESLGRPYTSGSYSAASNLVVVTKGSDTRPADLFAIRNRSETRLTELNEDLLAHKKLGQVHEIIYDSSIDGEEIQGWYLTPPDYDPEQSYPLILEIHGGPHSAYGPHFSAEMQRMAAAGYVVFFNNHRGSTSYGERFALLLQNKYSSEYDFADHMSGIDVLIEQGIADPDRLYITGGSAGGIAAAYAIGLTDRFKAAAVAKPVVNWVSKVLTADSGIGQIANQFPGMPWENIDDYWQRSPLSLIPNMTTPTLLMTGEADRRTPISETEQMYLALKIQGVDVVMVRVPGSPHGIAGRPSRLIGKVENILAWFEKYQ</sequence>
<feature type="domain" description="Dipeptidylpeptidase IV N-terminal" evidence="4">
    <location>
        <begin position="203"/>
        <end position="289"/>
    </location>
</feature>
<dbReference type="InterPro" id="IPR011659">
    <property type="entry name" value="WD40"/>
</dbReference>
<evidence type="ECO:0000256" key="2">
    <source>
        <dbReference type="ARBA" id="ARBA00022825"/>
    </source>
</evidence>
<evidence type="ECO:0000313" key="5">
    <source>
        <dbReference type="EMBL" id="RZO75385.1"/>
    </source>
</evidence>
<protein>
    <submittedName>
        <fullName evidence="5">S9 family peptidase</fullName>
    </submittedName>
</protein>
<dbReference type="EMBL" id="SHAH01000058">
    <property type="protein sequence ID" value="RZO75385.1"/>
    <property type="molecule type" value="Genomic_DNA"/>
</dbReference>
<comment type="caution">
    <text evidence="5">The sequence shown here is derived from an EMBL/GenBank/DDBJ whole genome shotgun (WGS) entry which is preliminary data.</text>
</comment>
<dbReference type="AlphaFoldDB" id="A0A520RYX0"/>
<dbReference type="Pfam" id="PF00326">
    <property type="entry name" value="Peptidase_S9"/>
    <property type="match status" value="1"/>
</dbReference>
<keyword evidence="2" id="KW-0645">Protease</keyword>
<reference evidence="5 6" key="1">
    <citation type="submission" date="2019-02" db="EMBL/GenBank/DDBJ databases">
        <title>Prokaryotic population dynamics and viral predation in marine succession experiment using metagenomics: the confinement effect.</title>
        <authorList>
            <person name="Haro-Moreno J.M."/>
            <person name="Rodriguez-Valera F."/>
            <person name="Lopez-Perez M."/>
        </authorList>
    </citation>
    <scope>NUCLEOTIDE SEQUENCE [LARGE SCALE GENOMIC DNA]</scope>
    <source>
        <strain evidence="5">MED-G158</strain>
    </source>
</reference>
<organism evidence="5 6">
    <name type="scientific">OM182 bacterium</name>
    <dbReference type="NCBI Taxonomy" id="2510334"/>
    <lineage>
        <taxon>Bacteria</taxon>
        <taxon>Pseudomonadati</taxon>
        <taxon>Pseudomonadota</taxon>
        <taxon>Gammaproteobacteria</taxon>
        <taxon>OMG group</taxon>
        <taxon>OM182 clade</taxon>
    </lineage>
</organism>
<keyword evidence="2" id="KW-0720">Serine protease</keyword>
<feature type="domain" description="Peptidase S9 prolyl oligopeptidase catalytic" evidence="3">
    <location>
        <begin position="473"/>
        <end position="681"/>
    </location>
</feature>
<dbReference type="InterPro" id="IPR002469">
    <property type="entry name" value="Peptidase_S9B_N"/>
</dbReference>
<dbReference type="SUPFAM" id="SSF82171">
    <property type="entry name" value="DPP6 N-terminal domain-like"/>
    <property type="match status" value="1"/>
</dbReference>
<evidence type="ECO:0000259" key="3">
    <source>
        <dbReference type="Pfam" id="PF00326"/>
    </source>
</evidence>